<proteinExistence type="predicted"/>
<protein>
    <recommendedName>
        <fullName evidence="4">Ankyrin repeat-containing domain protein</fullName>
    </recommendedName>
</protein>
<evidence type="ECO:0008006" key="4">
    <source>
        <dbReference type="Google" id="ProtNLM"/>
    </source>
</evidence>
<dbReference type="EMBL" id="JBFXLU010000056">
    <property type="protein sequence ID" value="KAL2847491.1"/>
    <property type="molecule type" value="Genomic_DNA"/>
</dbReference>
<accession>A0ABR4K597</accession>
<feature type="compositionally biased region" description="Basic and acidic residues" evidence="1">
    <location>
        <begin position="94"/>
        <end position="104"/>
    </location>
</feature>
<dbReference type="Proteomes" id="UP001610446">
    <property type="component" value="Unassembled WGS sequence"/>
</dbReference>
<evidence type="ECO:0000313" key="3">
    <source>
        <dbReference type="Proteomes" id="UP001610446"/>
    </source>
</evidence>
<gene>
    <name evidence="2" type="ORF">BJY01DRAFT_246857</name>
</gene>
<reference evidence="2 3" key="1">
    <citation type="submission" date="2024-07" db="EMBL/GenBank/DDBJ databases">
        <title>Section-level genome sequencing and comparative genomics of Aspergillus sections Usti and Cavernicolus.</title>
        <authorList>
            <consortium name="Lawrence Berkeley National Laboratory"/>
            <person name="Nybo J.L."/>
            <person name="Vesth T.C."/>
            <person name="Theobald S."/>
            <person name="Frisvad J.C."/>
            <person name="Larsen T.O."/>
            <person name="Kjaerboelling I."/>
            <person name="Rothschild-Mancinelli K."/>
            <person name="Lyhne E.K."/>
            <person name="Kogle M.E."/>
            <person name="Barry K."/>
            <person name="Clum A."/>
            <person name="Na H."/>
            <person name="Ledsgaard L."/>
            <person name="Lin J."/>
            <person name="Lipzen A."/>
            <person name="Kuo A."/>
            <person name="Riley R."/>
            <person name="Mondo S."/>
            <person name="Labutti K."/>
            <person name="Haridas S."/>
            <person name="Pangalinan J."/>
            <person name="Salamov A.A."/>
            <person name="Simmons B.A."/>
            <person name="Magnuson J.K."/>
            <person name="Chen J."/>
            <person name="Drula E."/>
            <person name="Henrissat B."/>
            <person name="Wiebenga A."/>
            <person name="Lubbers R.J."/>
            <person name="Gomes A.C."/>
            <person name="Makela M.R."/>
            <person name="Stajich J."/>
            <person name="Grigoriev I.V."/>
            <person name="Mortensen U.H."/>
            <person name="De Vries R.P."/>
            <person name="Baker S.E."/>
            <person name="Andersen M.R."/>
        </authorList>
    </citation>
    <scope>NUCLEOTIDE SEQUENCE [LARGE SCALE GENOMIC DNA]</scope>
    <source>
        <strain evidence="2 3">CBS 123904</strain>
    </source>
</reference>
<comment type="caution">
    <text evidence="2">The sequence shown here is derived from an EMBL/GenBank/DDBJ whole genome shotgun (WGS) entry which is preliminary data.</text>
</comment>
<organism evidence="2 3">
    <name type="scientific">Aspergillus pseudoustus</name>
    <dbReference type="NCBI Taxonomy" id="1810923"/>
    <lineage>
        <taxon>Eukaryota</taxon>
        <taxon>Fungi</taxon>
        <taxon>Dikarya</taxon>
        <taxon>Ascomycota</taxon>
        <taxon>Pezizomycotina</taxon>
        <taxon>Eurotiomycetes</taxon>
        <taxon>Eurotiomycetidae</taxon>
        <taxon>Eurotiales</taxon>
        <taxon>Aspergillaceae</taxon>
        <taxon>Aspergillus</taxon>
        <taxon>Aspergillus subgen. Nidulantes</taxon>
    </lineage>
</organism>
<sequence>MVRILLGAGADPAPKNDQDITAFHFAIWKSTVTNSNVDIPRCILECPAIHGLSKENAASEPLDYDGAIDALLKASWGREALAVDDRGNPVPEKNVNRVKDKVRG</sequence>
<name>A0ABR4K597_9EURO</name>
<evidence type="ECO:0000256" key="1">
    <source>
        <dbReference type="SAM" id="MobiDB-lite"/>
    </source>
</evidence>
<feature type="region of interest" description="Disordered" evidence="1">
    <location>
        <begin position="84"/>
        <end position="104"/>
    </location>
</feature>
<keyword evidence="3" id="KW-1185">Reference proteome</keyword>
<evidence type="ECO:0000313" key="2">
    <source>
        <dbReference type="EMBL" id="KAL2847491.1"/>
    </source>
</evidence>